<dbReference type="EMBL" id="JAKJPQ010000002">
    <property type="protein sequence ID" value="MCI2260610.1"/>
    <property type="molecule type" value="Genomic_DNA"/>
</dbReference>
<dbReference type="Proteomes" id="UP001430647">
    <property type="component" value="Unassembled WGS sequence"/>
</dbReference>
<name>A0AAU8I6W7_9XANT</name>
<evidence type="ECO:0000313" key="2">
    <source>
        <dbReference type="EMBL" id="XCI81109.1"/>
    </source>
</evidence>
<dbReference type="AlphaFoldDB" id="A0AAU8I6W7"/>
<evidence type="ECO:0000313" key="1">
    <source>
        <dbReference type="EMBL" id="MCI2260610.1"/>
    </source>
</evidence>
<dbReference type="EMBL" id="CP131914">
    <property type="protein sequence ID" value="XCI81109.1"/>
    <property type="molecule type" value="Genomic_DNA"/>
</dbReference>
<evidence type="ECO:0000313" key="3">
    <source>
        <dbReference type="Proteomes" id="UP001430647"/>
    </source>
</evidence>
<dbReference type="RefSeq" id="WP_242158165.1">
    <property type="nucleotide sequence ID" value="NZ_CP131914.1"/>
</dbReference>
<reference evidence="1 3" key="1">
    <citation type="journal article" date="2022" name="Curr. Microbiol.">
        <title>Xanthomonas indica sp. nov., a Novel Member of Non-Pathogenic Xanthomonas Community from Healthy Rice Seeds.</title>
        <authorList>
            <person name="Rana R."/>
            <person name="Madhavan V.N."/>
            <person name="Saroha T."/>
            <person name="Bansal K."/>
            <person name="Kaur A."/>
            <person name="Sonti R.V."/>
            <person name="Patel H.K."/>
            <person name="Patil P.B."/>
        </authorList>
    </citation>
    <scope>NUCLEOTIDE SEQUENCE [LARGE SCALE GENOMIC DNA]</scope>
    <source>
        <strain evidence="1 3">PPL560</strain>
    </source>
</reference>
<dbReference type="KEGG" id="xin:Q7W82_02805"/>
<keyword evidence="3" id="KW-1185">Reference proteome</keyword>
<proteinExistence type="predicted"/>
<protein>
    <submittedName>
        <fullName evidence="2">DUF1851 domain-containing protein</fullName>
    </submittedName>
</protein>
<sequence length="152" mass="16301">MSQSAERAEATNVPLYHLITPESHDVLGPWADALPADTVVVGYSSLGHFFLHDPASQDYAVLHPFKAAGKSYGAHASTAAFEAAILRDPGFEEYVLRGDHVRAIAARLGPLKPGQIYIPQPYPTLGGTEAPETYDKGDVWVFADLVAQSVGL</sequence>
<reference evidence="2" key="3">
    <citation type="submission" date="2023-08" db="EMBL/GenBank/DDBJ databases">
        <title>Complete genome sequence of Xanthomonas indica.</title>
        <authorList>
            <person name="Patil P.B."/>
            <person name="Rana R."/>
        </authorList>
    </citation>
    <scope>NUCLEOTIDE SEQUENCE</scope>
    <source>
        <strain evidence="2">PPL560</strain>
    </source>
</reference>
<organism evidence="2">
    <name type="scientific">Xanthomonas indica</name>
    <dbReference type="NCBI Taxonomy" id="2912242"/>
    <lineage>
        <taxon>Bacteria</taxon>
        <taxon>Pseudomonadati</taxon>
        <taxon>Pseudomonadota</taxon>
        <taxon>Gammaproteobacteria</taxon>
        <taxon>Lysobacterales</taxon>
        <taxon>Lysobacteraceae</taxon>
        <taxon>Xanthomonas</taxon>
    </lineage>
</organism>
<accession>A0AAU8I6W7</accession>
<reference evidence="1" key="2">
    <citation type="submission" date="2022-01" db="EMBL/GenBank/DDBJ databases">
        <authorList>
            <person name="Rana R."/>
            <person name="Patil P.B."/>
        </authorList>
    </citation>
    <scope>NUCLEOTIDE SEQUENCE</scope>
    <source>
        <strain evidence="1">PPL560</strain>
    </source>
</reference>
<gene>
    <name evidence="1" type="ORF">L3V74_03570</name>
    <name evidence="2" type="ORF">Q7W82_02805</name>
</gene>